<proteinExistence type="inferred from homology"/>
<evidence type="ECO:0000313" key="9">
    <source>
        <dbReference type="Proteomes" id="UP000199516"/>
    </source>
</evidence>
<dbReference type="RefSeq" id="WP_091661691.1">
    <property type="nucleotide sequence ID" value="NZ_FONT01000004.1"/>
</dbReference>
<dbReference type="Proteomes" id="UP000199516">
    <property type="component" value="Unassembled WGS sequence"/>
</dbReference>
<dbReference type="Gene3D" id="3.40.640.10">
    <property type="entry name" value="Type I PLP-dependent aspartate aminotransferase-like (Major domain)"/>
    <property type="match status" value="1"/>
</dbReference>
<dbReference type="AlphaFoldDB" id="A0A1I2DT07"/>
<dbReference type="SUPFAM" id="SSF55904">
    <property type="entry name" value="Ornithine decarboxylase C-terminal domain"/>
    <property type="match status" value="1"/>
</dbReference>
<keyword evidence="5" id="KW-0456">Lyase</keyword>
<accession>A0A1I2DT07</accession>
<dbReference type="PANTHER" id="PTHR43277">
    <property type="entry name" value="ARGININE DECARBOXYLASE"/>
    <property type="match status" value="1"/>
</dbReference>
<dbReference type="InterPro" id="IPR000310">
    <property type="entry name" value="Orn/Lys/Arg_deCO2ase_major_dom"/>
</dbReference>
<dbReference type="OrthoDB" id="9815233at2"/>
<evidence type="ECO:0000256" key="4">
    <source>
        <dbReference type="ARBA" id="ARBA00022898"/>
    </source>
</evidence>
<dbReference type="PANTHER" id="PTHR43277:SF3">
    <property type="entry name" value="DECARBOXYLASE, PUTATIVE-RELATED"/>
    <property type="match status" value="1"/>
</dbReference>
<dbReference type="InterPro" id="IPR015424">
    <property type="entry name" value="PyrdxlP-dep_Trfase"/>
</dbReference>
<dbReference type="SUPFAM" id="SSF53383">
    <property type="entry name" value="PLP-dependent transferases"/>
    <property type="match status" value="1"/>
</dbReference>
<dbReference type="InterPro" id="IPR015421">
    <property type="entry name" value="PyrdxlP-dep_Trfase_major"/>
</dbReference>
<dbReference type="InterPro" id="IPR036633">
    <property type="entry name" value="Prn/Lys/Arg_de-COase_C_sf"/>
</dbReference>
<dbReference type="CDD" id="cd00615">
    <property type="entry name" value="Orn_deC_like"/>
    <property type="match status" value="1"/>
</dbReference>
<dbReference type="InterPro" id="IPR052357">
    <property type="entry name" value="Orn_Lys_Arg_decarboxylase-I"/>
</dbReference>
<protein>
    <submittedName>
        <fullName evidence="8">Arginine/lysine/ornithine decarboxylase</fullName>
    </submittedName>
</protein>
<dbReference type="Pfam" id="PF03711">
    <property type="entry name" value="OKR_DC_1_C"/>
    <property type="match status" value="1"/>
</dbReference>
<dbReference type="InterPro" id="IPR008286">
    <property type="entry name" value="Prn/Lys/Arg_de-COase_C"/>
</dbReference>
<evidence type="ECO:0000259" key="6">
    <source>
        <dbReference type="Pfam" id="PF01276"/>
    </source>
</evidence>
<dbReference type="STRING" id="930128.SAMN05192532_104291"/>
<dbReference type="Pfam" id="PF01276">
    <property type="entry name" value="OKR_DC_1"/>
    <property type="match status" value="1"/>
</dbReference>
<sequence length="500" mass="55840">MPHHNHVSSRVNHHSAPLYEGLRSYERRNHISLHVPGHKDGRVFDGQAKEHFSDILKIDATHLKGIDDLHHPQTFIAEAQRMAADAFGADSTYFLVGGSTVGNMAAALTTCRPGDKILVQRSMHKSVFHGLLLAGARPVYVNPSIEAETNTAKMPANRFWEEALQQHPDVKAVWVTNPNYYGMGQKLDFLARLCHQMNIPLLVDEAHGAHFGLTEKVPPSALSQGADLVVQSTHKTLPAMTMASMLHIQGKRISPDRTAQILSMIHSTSPSFPLLASLDTARRYYMTQGQKQLSDTVKRLEQAREKLNHELQTLTIWNGSRGVDYRDPLKWILSSKNRTITGFDLSDLCYEENCSAEISDPQNVCFLFSISESLEHIQSVVDAVKKVDKKIQTLHGSPRTPITQLTLFEREGHVYEPELSLLDAYHAPHKRVDLWTAAGEICGETILPYPPGIPLLTPGERIREEHISTLDALKRMGAYFQKPSDSTLQTVSVLSNDPQV</sequence>
<organism evidence="8 9">
    <name type="scientific">Alteribacillus iranensis</name>
    <dbReference type="NCBI Taxonomy" id="930128"/>
    <lineage>
        <taxon>Bacteria</taxon>
        <taxon>Bacillati</taxon>
        <taxon>Bacillota</taxon>
        <taxon>Bacilli</taxon>
        <taxon>Bacillales</taxon>
        <taxon>Bacillaceae</taxon>
        <taxon>Alteribacillus</taxon>
    </lineage>
</organism>
<evidence type="ECO:0000256" key="3">
    <source>
        <dbReference type="ARBA" id="ARBA00022793"/>
    </source>
</evidence>
<evidence type="ECO:0000313" key="8">
    <source>
        <dbReference type="EMBL" id="SFE83646.1"/>
    </source>
</evidence>
<evidence type="ECO:0000259" key="7">
    <source>
        <dbReference type="Pfam" id="PF03711"/>
    </source>
</evidence>
<evidence type="ECO:0000256" key="5">
    <source>
        <dbReference type="ARBA" id="ARBA00023239"/>
    </source>
</evidence>
<feature type="domain" description="Orn/Lys/Arg decarboxylases family 1 pyridoxal-P attachment site" evidence="6">
    <location>
        <begin position="17"/>
        <end position="318"/>
    </location>
</feature>
<keyword evidence="4" id="KW-0663">Pyridoxal phosphate</keyword>
<gene>
    <name evidence="8" type="ORF">SAMN05192532_104291</name>
</gene>
<keyword evidence="9" id="KW-1185">Reference proteome</keyword>
<feature type="domain" description="Orn/Lys/Arg decarboxylase C-terminal" evidence="7">
    <location>
        <begin position="415"/>
        <end position="476"/>
    </location>
</feature>
<dbReference type="Gene3D" id="3.90.105.10">
    <property type="entry name" value="Molybdopterin biosynthesis moea protein, domain 2"/>
    <property type="match status" value="1"/>
</dbReference>
<dbReference type="EMBL" id="FONT01000004">
    <property type="protein sequence ID" value="SFE83646.1"/>
    <property type="molecule type" value="Genomic_DNA"/>
</dbReference>
<reference evidence="8 9" key="1">
    <citation type="submission" date="2016-10" db="EMBL/GenBank/DDBJ databases">
        <authorList>
            <person name="de Groot N.N."/>
        </authorList>
    </citation>
    <scope>NUCLEOTIDE SEQUENCE [LARGE SCALE GENOMIC DNA]</scope>
    <source>
        <strain evidence="8 9">DSM 23995</strain>
    </source>
</reference>
<evidence type="ECO:0000256" key="2">
    <source>
        <dbReference type="ARBA" id="ARBA00010671"/>
    </source>
</evidence>
<evidence type="ECO:0000256" key="1">
    <source>
        <dbReference type="ARBA" id="ARBA00001933"/>
    </source>
</evidence>
<dbReference type="GO" id="GO:0016831">
    <property type="term" value="F:carboxy-lyase activity"/>
    <property type="evidence" value="ECO:0007669"/>
    <property type="project" value="UniProtKB-KW"/>
</dbReference>
<comment type="cofactor">
    <cofactor evidence="1">
        <name>pyridoxal 5'-phosphate</name>
        <dbReference type="ChEBI" id="CHEBI:597326"/>
    </cofactor>
</comment>
<keyword evidence="3" id="KW-0210">Decarboxylase</keyword>
<comment type="similarity">
    <text evidence="2">Belongs to the Orn/Lys/Arg decarboxylase class-I family.</text>
</comment>
<name>A0A1I2DT07_9BACI</name>